<evidence type="ECO:0000256" key="1">
    <source>
        <dbReference type="SAM" id="MobiDB-lite"/>
    </source>
</evidence>
<feature type="region of interest" description="Disordered" evidence="1">
    <location>
        <begin position="1"/>
        <end position="20"/>
    </location>
</feature>
<dbReference type="InterPro" id="IPR021235">
    <property type="entry name" value="DUF2637"/>
</dbReference>
<evidence type="ECO:0000313" key="4">
    <source>
        <dbReference type="Proteomes" id="UP001447516"/>
    </source>
</evidence>
<feature type="compositionally biased region" description="Pro residues" evidence="1">
    <location>
        <begin position="261"/>
        <end position="270"/>
    </location>
</feature>
<feature type="region of interest" description="Disordered" evidence="1">
    <location>
        <begin position="161"/>
        <end position="193"/>
    </location>
</feature>
<feature type="compositionally biased region" description="Low complexity" evidence="1">
    <location>
        <begin position="370"/>
        <end position="380"/>
    </location>
</feature>
<accession>A0ABV0AQD5</accession>
<keyword evidence="2" id="KW-0812">Transmembrane</keyword>
<gene>
    <name evidence="3" type="ORF">AAH991_20485</name>
</gene>
<feature type="compositionally biased region" description="Pro residues" evidence="1">
    <location>
        <begin position="318"/>
        <end position="328"/>
    </location>
</feature>
<sequence>MDVTPPGAAGTASRPSRTTPSGIPLMLRRLAIGLAGAALAVLAGVACALSFDDLRALAVSGRAEPRLAYLYPAAFDVLLVVALVSVPLLRAARFLVRLQAGFVLILLLVSAAAANAATAVGASFDPDVTALVVALLPWVMLAVGLWLLLLLLKHVRTNRIDLDGDTDDDTDDDLVPFDGEREPRAAATAPYPVAVRERPAPEHAVAQGHAVVQEHAVAQEHTLTQEHAAAPLQPVPEAVAPPDYVPPLPVSPVSETVAPPEYAPPLPVTPPQAEDETTAPGPDEDGVRPPHEVTGETAPAAERETTDQAPDEAEALPVVPPTAAPGTPPVTEQAPRPEPEADAETVAEPTAETAADETAADERARDAEPAETPAAPMPDTGTVAGTDDRPAPQPRRNRPVRWGDLVRPHTGDVLVHPRPQPEKPAGSEPDRPEDESGVDTQPLRQIRDVPDPAHAQDSADPDEVSGKREPQTAECGEPDAAEEAADGGVPLAPPSGRMRSTPRPPG</sequence>
<feature type="compositionally biased region" description="Acidic residues" evidence="1">
    <location>
        <begin position="476"/>
        <end position="485"/>
    </location>
</feature>
<comment type="caution">
    <text evidence="3">The sequence shown here is derived from an EMBL/GenBank/DDBJ whole genome shotgun (WGS) entry which is preliminary data.</text>
</comment>
<keyword evidence="2" id="KW-1133">Transmembrane helix</keyword>
<feature type="region of interest" description="Disordered" evidence="1">
    <location>
        <begin position="246"/>
        <end position="506"/>
    </location>
</feature>
<proteinExistence type="predicted"/>
<keyword evidence="2" id="KW-0472">Membrane</keyword>
<feature type="compositionally biased region" description="Basic and acidic residues" evidence="1">
    <location>
        <begin position="285"/>
        <end position="294"/>
    </location>
</feature>
<organism evidence="3 4">
    <name type="scientific">Microbispora maris</name>
    <dbReference type="NCBI Taxonomy" id="3144104"/>
    <lineage>
        <taxon>Bacteria</taxon>
        <taxon>Bacillati</taxon>
        <taxon>Actinomycetota</taxon>
        <taxon>Actinomycetes</taxon>
        <taxon>Streptosporangiales</taxon>
        <taxon>Streptosporangiaceae</taxon>
        <taxon>Microbispora</taxon>
    </lineage>
</organism>
<dbReference type="Pfam" id="PF10935">
    <property type="entry name" value="DUF2637"/>
    <property type="match status" value="1"/>
</dbReference>
<protein>
    <submittedName>
        <fullName evidence="3">DUF2637 domain-containing protein</fullName>
    </submittedName>
</protein>
<feature type="transmembrane region" description="Helical" evidence="2">
    <location>
        <begin position="30"/>
        <end position="51"/>
    </location>
</feature>
<keyword evidence="4" id="KW-1185">Reference proteome</keyword>
<evidence type="ECO:0000313" key="3">
    <source>
        <dbReference type="EMBL" id="MEN3537502.1"/>
    </source>
</evidence>
<feature type="compositionally biased region" description="Acidic residues" evidence="1">
    <location>
        <begin position="163"/>
        <end position="175"/>
    </location>
</feature>
<name>A0ABV0AQD5_9ACTN</name>
<dbReference type="RefSeq" id="WP_346227462.1">
    <property type="nucleotide sequence ID" value="NZ_JBDJAW010000016.1"/>
</dbReference>
<dbReference type="EMBL" id="JBDJAW010000016">
    <property type="protein sequence ID" value="MEN3537502.1"/>
    <property type="molecule type" value="Genomic_DNA"/>
</dbReference>
<dbReference type="Proteomes" id="UP001447516">
    <property type="component" value="Unassembled WGS sequence"/>
</dbReference>
<evidence type="ECO:0000256" key="2">
    <source>
        <dbReference type="SAM" id="Phobius"/>
    </source>
</evidence>
<feature type="transmembrane region" description="Helical" evidence="2">
    <location>
        <begin position="71"/>
        <end position="89"/>
    </location>
</feature>
<feature type="transmembrane region" description="Helical" evidence="2">
    <location>
        <begin position="130"/>
        <end position="152"/>
    </location>
</feature>
<reference evidence="3 4" key="1">
    <citation type="submission" date="2024-05" db="EMBL/GenBank/DDBJ databases">
        <title>Microbispora sp.ZYX-F-249.</title>
        <authorList>
            <person name="Xie H."/>
        </authorList>
    </citation>
    <scope>NUCLEOTIDE SEQUENCE [LARGE SCALE GENOMIC DNA]</scope>
    <source>
        <strain evidence="3 4">ZYX-F-249</strain>
    </source>
</reference>
<feature type="transmembrane region" description="Helical" evidence="2">
    <location>
        <begin position="101"/>
        <end position="124"/>
    </location>
</feature>